<comment type="caution">
    <text evidence="1">The sequence shown here is derived from an EMBL/GenBank/DDBJ whole genome shotgun (WGS) entry which is preliminary data.</text>
</comment>
<dbReference type="EMBL" id="JABANP010000514">
    <property type="protein sequence ID" value="KAF4681469.1"/>
    <property type="molecule type" value="Genomic_DNA"/>
</dbReference>
<name>A0A7J6NC55_PEROL</name>
<sequence length="342" mass="38391">MRSIVGSYKGDWDAKLDLSDDHVRQLDKLISIVKDDFERPCQHCSASGDNATLECDASSVGFGYIFKLGSFESSRAKPFSKSQSAWHVNRREAWCILQGLLANLPLLEEFTADREAPLRLTIMNVRLVFEKIAGVDNSAADELSRLLNSWGISSVEDTTTTTSSTPSTDLKALQTAAPSEELGRSRILMVLWKFARKSVQDGDSFISELRDFPSNESKNDYLRRLLKNEGQTVKLFRLDFVSFCRTTLPCSLILPRHYHETNGHCSLRYVQYLFTRDFVAPKFKQAAATVIKECPQCVEKRVKLASSGGRSSYGDSTADLDGVWCTVYSDIGDMLVKDRFGF</sequence>
<evidence type="ECO:0000313" key="2">
    <source>
        <dbReference type="Proteomes" id="UP000541610"/>
    </source>
</evidence>
<organism evidence="1 2">
    <name type="scientific">Perkinsus olseni</name>
    <name type="common">Perkinsus atlanticus</name>
    <dbReference type="NCBI Taxonomy" id="32597"/>
    <lineage>
        <taxon>Eukaryota</taxon>
        <taxon>Sar</taxon>
        <taxon>Alveolata</taxon>
        <taxon>Perkinsozoa</taxon>
        <taxon>Perkinsea</taxon>
        <taxon>Perkinsida</taxon>
        <taxon>Perkinsidae</taxon>
        <taxon>Perkinsus</taxon>
    </lineage>
</organism>
<protein>
    <submittedName>
        <fullName evidence="1">Uncharacterized protein</fullName>
    </submittedName>
</protein>
<reference evidence="1 2" key="1">
    <citation type="submission" date="2020-04" db="EMBL/GenBank/DDBJ databases">
        <title>Perkinsus olseni comparative genomics.</title>
        <authorList>
            <person name="Bogema D.R."/>
        </authorList>
    </citation>
    <scope>NUCLEOTIDE SEQUENCE [LARGE SCALE GENOMIC DNA]</scope>
    <source>
        <strain evidence="1">00978-12</strain>
    </source>
</reference>
<dbReference type="AlphaFoldDB" id="A0A7J6NC55"/>
<proteinExistence type="predicted"/>
<evidence type="ECO:0000313" key="1">
    <source>
        <dbReference type="EMBL" id="KAF4681469.1"/>
    </source>
</evidence>
<accession>A0A7J6NC55</accession>
<dbReference type="Proteomes" id="UP000541610">
    <property type="component" value="Unassembled WGS sequence"/>
</dbReference>
<gene>
    <name evidence="1" type="ORF">FOZ60_012079</name>
</gene>